<dbReference type="EnsemblPlants" id="OPUNC05G07960.1">
    <property type="protein sequence ID" value="OPUNC05G07960.1"/>
    <property type="gene ID" value="OPUNC05G07960"/>
</dbReference>
<accession>A0A0E0L077</accession>
<keyword evidence="1" id="KW-0472">Membrane</keyword>
<keyword evidence="3" id="KW-1185">Reference proteome</keyword>
<name>A0A0E0L077_ORYPU</name>
<reference evidence="2" key="2">
    <citation type="submission" date="2018-05" db="EMBL/GenBank/DDBJ databases">
        <title>OpunRS2 (Oryza punctata Reference Sequence Version 2).</title>
        <authorList>
            <person name="Zhang J."/>
            <person name="Kudrna D."/>
            <person name="Lee S."/>
            <person name="Talag J."/>
            <person name="Welchert J."/>
            <person name="Wing R.A."/>
        </authorList>
    </citation>
    <scope>NUCLEOTIDE SEQUENCE [LARGE SCALE GENOMIC DNA]</scope>
</reference>
<proteinExistence type="predicted"/>
<sequence length="142" mass="15650">MASNPRAVDAAAASVTSNHRPAGSLRAAAEGFVSISVTFIHDSMRRSRGCMHRMADAAGGWGKHRWMYVGVLEFLPTRRGWEGGRRPGGVVQSSCLPGGIILEHKQVREPRDNVVYSMILYRRCLVILITFILNEFNLLIAG</sequence>
<organism evidence="2">
    <name type="scientific">Oryza punctata</name>
    <name type="common">Red rice</name>
    <dbReference type="NCBI Taxonomy" id="4537"/>
    <lineage>
        <taxon>Eukaryota</taxon>
        <taxon>Viridiplantae</taxon>
        <taxon>Streptophyta</taxon>
        <taxon>Embryophyta</taxon>
        <taxon>Tracheophyta</taxon>
        <taxon>Spermatophyta</taxon>
        <taxon>Magnoliopsida</taxon>
        <taxon>Liliopsida</taxon>
        <taxon>Poales</taxon>
        <taxon>Poaceae</taxon>
        <taxon>BOP clade</taxon>
        <taxon>Oryzoideae</taxon>
        <taxon>Oryzeae</taxon>
        <taxon>Oryzinae</taxon>
        <taxon>Oryza</taxon>
    </lineage>
</organism>
<dbReference type="Gramene" id="OPUNC05G07960.1">
    <property type="protein sequence ID" value="OPUNC05G07960.1"/>
    <property type="gene ID" value="OPUNC05G07960"/>
</dbReference>
<dbReference type="HOGENOM" id="CLU_1818997_0_0_1"/>
<dbReference type="Proteomes" id="UP000026962">
    <property type="component" value="Chromosome 5"/>
</dbReference>
<keyword evidence="1" id="KW-0812">Transmembrane</keyword>
<dbReference type="AlphaFoldDB" id="A0A0E0L077"/>
<keyword evidence="1" id="KW-1133">Transmembrane helix</keyword>
<evidence type="ECO:0000313" key="2">
    <source>
        <dbReference type="EnsemblPlants" id="OPUNC05G07960.1"/>
    </source>
</evidence>
<reference evidence="2" key="1">
    <citation type="submission" date="2015-04" db="UniProtKB">
        <authorList>
            <consortium name="EnsemblPlants"/>
        </authorList>
    </citation>
    <scope>IDENTIFICATION</scope>
</reference>
<evidence type="ECO:0000313" key="3">
    <source>
        <dbReference type="Proteomes" id="UP000026962"/>
    </source>
</evidence>
<evidence type="ECO:0000256" key="1">
    <source>
        <dbReference type="SAM" id="Phobius"/>
    </source>
</evidence>
<protein>
    <submittedName>
        <fullName evidence="2">Uncharacterized protein</fullName>
    </submittedName>
</protein>
<feature type="transmembrane region" description="Helical" evidence="1">
    <location>
        <begin position="114"/>
        <end position="133"/>
    </location>
</feature>